<dbReference type="Proteomes" id="UP000233556">
    <property type="component" value="Unassembled WGS sequence"/>
</dbReference>
<dbReference type="PANTHER" id="PTHR33332">
    <property type="entry name" value="REVERSE TRANSCRIPTASE DOMAIN-CONTAINING PROTEIN"/>
    <property type="match status" value="1"/>
</dbReference>
<dbReference type="EMBL" id="KZ506178">
    <property type="protein sequence ID" value="PKU40997.1"/>
    <property type="molecule type" value="Genomic_DNA"/>
</dbReference>
<proteinExistence type="predicted"/>
<organism evidence="2 3">
    <name type="scientific">Limosa lapponica baueri</name>
    <dbReference type="NCBI Taxonomy" id="1758121"/>
    <lineage>
        <taxon>Eukaryota</taxon>
        <taxon>Metazoa</taxon>
        <taxon>Chordata</taxon>
        <taxon>Craniata</taxon>
        <taxon>Vertebrata</taxon>
        <taxon>Euteleostomi</taxon>
        <taxon>Archelosauria</taxon>
        <taxon>Archosauria</taxon>
        <taxon>Dinosauria</taxon>
        <taxon>Saurischia</taxon>
        <taxon>Theropoda</taxon>
        <taxon>Coelurosauria</taxon>
        <taxon>Aves</taxon>
        <taxon>Neognathae</taxon>
        <taxon>Neoaves</taxon>
        <taxon>Charadriiformes</taxon>
        <taxon>Scolopacidae</taxon>
        <taxon>Limosa</taxon>
    </lineage>
</organism>
<dbReference type="OrthoDB" id="416454at2759"/>
<evidence type="ECO:0000313" key="3">
    <source>
        <dbReference type="Proteomes" id="UP000233556"/>
    </source>
</evidence>
<dbReference type="Pfam" id="PF00078">
    <property type="entry name" value="RVT_1"/>
    <property type="match status" value="1"/>
</dbReference>
<protein>
    <submittedName>
        <fullName evidence="2">Rna-directed dna polymerase from mobile element jockey-like</fullName>
    </submittedName>
</protein>
<reference evidence="3" key="1">
    <citation type="submission" date="2017-11" db="EMBL/GenBank/DDBJ databases">
        <authorList>
            <person name="Lima N.C."/>
            <person name="Parody-Merino A.M."/>
            <person name="Battley P.F."/>
            <person name="Fidler A.E."/>
            <person name="Prosdocimi F."/>
        </authorList>
    </citation>
    <scope>NUCLEOTIDE SEQUENCE [LARGE SCALE GENOMIC DNA]</scope>
</reference>
<reference evidence="3" key="2">
    <citation type="submission" date="2017-12" db="EMBL/GenBank/DDBJ databases">
        <title>Genome sequence of the Bar-tailed Godwit (Limosa lapponica baueri).</title>
        <authorList>
            <person name="Lima N.C.B."/>
            <person name="Parody-Merino A.M."/>
            <person name="Battley P.F."/>
            <person name="Fidler A.E."/>
            <person name="Prosdocimi F."/>
        </authorList>
    </citation>
    <scope>NUCLEOTIDE SEQUENCE [LARGE SCALE GENOMIC DNA]</scope>
</reference>
<evidence type="ECO:0000313" key="2">
    <source>
        <dbReference type="EMBL" id="PKU40997.1"/>
    </source>
</evidence>
<feature type="domain" description="Reverse transcriptase" evidence="1">
    <location>
        <begin position="78"/>
        <end position="181"/>
    </location>
</feature>
<name>A0A2I0U4L3_LIMLA</name>
<keyword evidence="2" id="KW-0695">RNA-directed DNA polymerase</keyword>
<accession>A0A2I0U4L3</accession>
<evidence type="ECO:0000259" key="1">
    <source>
        <dbReference type="Pfam" id="PF00078"/>
    </source>
</evidence>
<keyword evidence="2" id="KW-0808">Transferase</keyword>
<keyword evidence="3" id="KW-1185">Reference proteome</keyword>
<sequence length="194" mass="21738">MLMRCAIPGIAELGDLLPDRMAMSHDDSAQLSLRRGLRCLLTINLVQHNAVHGSWEQYVRSVNGQRAKHGSDGWTTWWLMNWLDGHTQRVVVNGLMSKWRPVKSDVPQGSILGPVLFSIFVDDLNSGIECTLSKFANDTKLCGAVDKLEGCVAIQRDLESPGRWACANLMKYNKTKCKVLCMGWGNPKHKYRLA</sequence>
<gene>
    <name evidence="2" type="ORF">llap_8700</name>
</gene>
<dbReference type="GO" id="GO:0003964">
    <property type="term" value="F:RNA-directed DNA polymerase activity"/>
    <property type="evidence" value="ECO:0007669"/>
    <property type="project" value="UniProtKB-KW"/>
</dbReference>
<keyword evidence="2" id="KW-0548">Nucleotidyltransferase</keyword>
<dbReference type="AlphaFoldDB" id="A0A2I0U4L3"/>
<dbReference type="InterPro" id="IPR000477">
    <property type="entry name" value="RT_dom"/>
</dbReference>